<evidence type="ECO:0000256" key="1">
    <source>
        <dbReference type="SAM" id="Coils"/>
    </source>
</evidence>
<proteinExistence type="predicted"/>
<keyword evidence="1" id="KW-0175">Coiled coil</keyword>
<dbReference type="InterPro" id="IPR004244">
    <property type="entry name" value="Transposase_22"/>
</dbReference>
<comment type="caution">
    <text evidence="2">The sequence shown here is derived from an EMBL/GenBank/DDBJ whole genome shotgun (WGS) entry which is preliminary data.</text>
</comment>
<gene>
    <name evidence="2" type="ORF">NDU88_002841</name>
</gene>
<organism evidence="2 3">
    <name type="scientific">Pleurodeles waltl</name>
    <name type="common">Iberian ribbed newt</name>
    <dbReference type="NCBI Taxonomy" id="8319"/>
    <lineage>
        <taxon>Eukaryota</taxon>
        <taxon>Metazoa</taxon>
        <taxon>Chordata</taxon>
        <taxon>Craniata</taxon>
        <taxon>Vertebrata</taxon>
        <taxon>Euteleostomi</taxon>
        <taxon>Amphibia</taxon>
        <taxon>Batrachia</taxon>
        <taxon>Caudata</taxon>
        <taxon>Salamandroidea</taxon>
        <taxon>Salamandridae</taxon>
        <taxon>Pleurodelinae</taxon>
        <taxon>Pleurodeles</taxon>
    </lineage>
</organism>
<feature type="coiled-coil region" evidence="1">
    <location>
        <begin position="80"/>
        <end position="107"/>
    </location>
</feature>
<evidence type="ECO:0000313" key="2">
    <source>
        <dbReference type="EMBL" id="KAJ1150043.1"/>
    </source>
</evidence>
<dbReference type="Proteomes" id="UP001066276">
    <property type="component" value="Chromosome 5"/>
</dbReference>
<dbReference type="EMBL" id="JANPWB010000009">
    <property type="protein sequence ID" value="KAJ1150043.1"/>
    <property type="molecule type" value="Genomic_DNA"/>
</dbReference>
<keyword evidence="3" id="KW-1185">Reference proteome</keyword>
<dbReference type="PANTHER" id="PTHR11505">
    <property type="entry name" value="L1 TRANSPOSABLE ELEMENT-RELATED"/>
    <property type="match status" value="1"/>
</dbReference>
<sequence>MLPHDAGSERTNVSHTEYLLQSLLHEVRDKFAVSESNQVKIQGFCDGLNAKIINLTERLGVMESSICALQADVELNTHVIQMLKRSEKDLREKLESLENHCRRINLRFLNIPEGAEGDNIKDFIISLIKDHTLMVTSLDLALEIQRVHRDPFKRNPNKEKPRKVLANFASYRVEELILAEALKVQGFWHEG</sequence>
<dbReference type="AlphaFoldDB" id="A0AAV7RGI2"/>
<protein>
    <submittedName>
        <fullName evidence="2">Uncharacterized protein</fullName>
    </submittedName>
</protein>
<accession>A0AAV7RGI2</accession>
<evidence type="ECO:0000313" key="3">
    <source>
        <dbReference type="Proteomes" id="UP001066276"/>
    </source>
</evidence>
<name>A0AAV7RGI2_PLEWA</name>
<dbReference type="Gene3D" id="3.30.70.1820">
    <property type="entry name" value="L1 transposable element, RRM domain"/>
    <property type="match status" value="1"/>
</dbReference>
<reference evidence="2" key="1">
    <citation type="journal article" date="2022" name="bioRxiv">
        <title>Sequencing and chromosome-scale assembly of the giantPleurodeles waltlgenome.</title>
        <authorList>
            <person name="Brown T."/>
            <person name="Elewa A."/>
            <person name="Iarovenko S."/>
            <person name="Subramanian E."/>
            <person name="Araus A.J."/>
            <person name="Petzold A."/>
            <person name="Susuki M."/>
            <person name="Suzuki K.-i.T."/>
            <person name="Hayashi T."/>
            <person name="Toyoda A."/>
            <person name="Oliveira C."/>
            <person name="Osipova E."/>
            <person name="Leigh N.D."/>
            <person name="Simon A."/>
            <person name="Yun M.H."/>
        </authorList>
    </citation>
    <scope>NUCLEOTIDE SEQUENCE</scope>
    <source>
        <strain evidence="2">20211129_DDA</strain>
        <tissue evidence="2">Liver</tissue>
    </source>
</reference>
<dbReference type="Gene3D" id="1.20.5.170">
    <property type="match status" value="1"/>
</dbReference>